<name>A0A4Z2GLB5_9TELE</name>
<evidence type="ECO:0000313" key="2">
    <source>
        <dbReference type="Proteomes" id="UP000314294"/>
    </source>
</evidence>
<proteinExistence type="predicted"/>
<sequence>MGLCGVRAATCESPDSLSEAPEANRAASVTHNLPFCWRSCGSAGYSVVLSINNSSVTVRTENNGHRLAWNWGNLASLQSHENRRDKVKRKKRGVVRDETRAVPAIEVQLSGATQMSS</sequence>
<gene>
    <name evidence="1" type="ORF">EYF80_035779</name>
</gene>
<comment type="caution">
    <text evidence="1">The sequence shown here is derived from an EMBL/GenBank/DDBJ whole genome shotgun (WGS) entry which is preliminary data.</text>
</comment>
<reference evidence="1 2" key="1">
    <citation type="submission" date="2019-03" db="EMBL/GenBank/DDBJ databases">
        <title>First draft genome of Liparis tanakae, snailfish: a comprehensive survey of snailfish specific genes.</title>
        <authorList>
            <person name="Kim W."/>
            <person name="Song I."/>
            <person name="Jeong J.-H."/>
            <person name="Kim D."/>
            <person name="Kim S."/>
            <person name="Ryu S."/>
            <person name="Song J.Y."/>
            <person name="Lee S.K."/>
        </authorList>
    </citation>
    <scope>NUCLEOTIDE SEQUENCE [LARGE SCALE GENOMIC DNA]</scope>
    <source>
        <tissue evidence="1">Muscle</tissue>
    </source>
</reference>
<accession>A0A4Z2GLB5</accession>
<dbReference type="EMBL" id="SRLO01000499">
    <property type="protein sequence ID" value="TNN54011.1"/>
    <property type="molecule type" value="Genomic_DNA"/>
</dbReference>
<organism evidence="1 2">
    <name type="scientific">Liparis tanakae</name>
    <name type="common">Tanaka's snailfish</name>
    <dbReference type="NCBI Taxonomy" id="230148"/>
    <lineage>
        <taxon>Eukaryota</taxon>
        <taxon>Metazoa</taxon>
        <taxon>Chordata</taxon>
        <taxon>Craniata</taxon>
        <taxon>Vertebrata</taxon>
        <taxon>Euteleostomi</taxon>
        <taxon>Actinopterygii</taxon>
        <taxon>Neopterygii</taxon>
        <taxon>Teleostei</taxon>
        <taxon>Neoteleostei</taxon>
        <taxon>Acanthomorphata</taxon>
        <taxon>Eupercaria</taxon>
        <taxon>Perciformes</taxon>
        <taxon>Cottioidei</taxon>
        <taxon>Cottales</taxon>
        <taxon>Liparidae</taxon>
        <taxon>Liparis</taxon>
    </lineage>
</organism>
<dbReference type="AlphaFoldDB" id="A0A4Z2GLB5"/>
<protein>
    <submittedName>
        <fullName evidence="1">Uncharacterized protein</fullName>
    </submittedName>
</protein>
<evidence type="ECO:0000313" key="1">
    <source>
        <dbReference type="EMBL" id="TNN54011.1"/>
    </source>
</evidence>
<dbReference type="Proteomes" id="UP000314294">
    <property type="component" value="Unassembled WGS sequence"/>
</dbReference>
<keyword evidence="2" id="KW-1185">Reference proteome</keyword>